<dbReference type="AlphaFoldDB" id="A0A7R8CTX5"/>
<reference evidence="2" key="1">
    <citation type="submission" date="2021-02" db="EMBL/GenBank/DDBJ databases">
        <authorList>
            <person name="Bekaert M."/>
        </authorList>
    </citation>
    <scope>NUCLEOTIDE SEQUENCE</scope>
    <source>
        <strain evidence="2">IoA-00</strain>
    </source>
</reference>
<evidence type="ECO:0000313" key="3">
    <source>
        <dbReference type="Proteomes" id="UP000675881"/>
    </source>
</evidence>
<organism evidence="2 3">
    <name type="scientific">Lepeophtheirus salmonis</name>
    <name type="common">Salmon louse</name>
    <name type="synonym">Caligus salmonis</name>
    <dbReference type="NCBI Taxonomy" id="72036"/>
    <lineage>
        <taxon>Eukaryota</taxon>
        <taxon>Metazoa</taxon>
        <taxon>Ecdysozoa</taxon>
        <taxon>Arthropoda</taxon>
        <taxon>Crustacea</taxon>
        <taxon>Multicrustacea</taxon>
        <taxon>Hexanauplia</taxon>
        <taxon>Copepoda</taxon>
        <taxon>Siphonostomatoida</taxon>
        <taxon>Caligidae</taxon>
        <taxon>Lepeophtheirus</taxon>
    </lineage>
</organism>
<proteinExistence type="predicted"/>
<dbReference type="EMBL" id="HG994583">
    <property type="protein sequence ID" value="CAF2929596.1"/>
    <property type="molecule type" value="Genomic_DNA"/>
</dbReference>
<dbReference type="OrthoDB" id="297496at2759"/>
<sequence length="113" mass="13054">MALFGRDLRRMNSIMSSGSGHHHTQHGEGHSDGTDPISDRKLFGRKGQVLYENVLCSEPLYFVHLEKDNEIETRVKVGDARKVTLDELYNITGTFIIRCWKRRCITKLHQDKL</sequence>
<protein>
    <submittedName>
        <fullName evidence="2">(salmon louse) hypothetical protein</fullName>
    </submittedName>
</protein>
<keyword evidence="3" id="KW-1185">Reference proteome</keyword>
<evidence type="ECO:0000256" key="1">
    <source>
        <dbReference type="SAM" id="MobiDB-lite"/>
    </source>
</evidence>
<name>A0A7R8CTX5_LEPSM</name>
<dbReference type="Proteomes" id="UP000675881">
    <property type="component" value="Chromosome 4"/>
</dbReference>
<gene>
    <name evidence="2" type="ORF">LSAA_8496</name>
</gene>
<evidence type="ECO:0000313" key="2">
    <source>
        <dbReference type="EMBL" id="CAF2929596.1"/>
    </source>
</evidence>
<feature type="region of interest" description="Disordered" evidence="1">
    <location>
        <begin position="15"/>
        <end position="38"/>
    </location>
</feature>
<feature type="compositionally biased region" description="Basic and acidic residues" evidence="1">
    <location>
        <begin position="25"/>
        <end position="38"/>
    </location>
</feature>
<accession>A0A7R8CTX5</accession>